<proteinExistence type="predicted"/>
<evidence type="ECO:0000313" key="2">
    <source>
        <dbReference type="Proteomes" id="UP000615446"/>
    </source>
</evidence>
<organism evidence="1 2">
    <name type="scientific">Rhizophagus clarus</name>
    <dbReference type="NCBI Taxonomy" id="94130"/>
    <lineage>
        <taxon>Eukaryota</taxon>
        <taxon>Fungi</taxon>
        <taxon>Fungi incertae sedis</taxon>
        <taxon>Mucoromycota</taxon>
        <taxon>Glomeromycotina</taxon>
        <taxon>Glomeromycetes</taxon>
        <taxon>Glomerales</taxon>
        <taxon>Glomeraceae</taxon>
        <taxon>Rhizophagus</taxon>
    </lineage>
</organism>
<keyword evidence="1" id="KW-0808">Transferase</keyword>
<protein>
    <submittedName>
        <fullName evidence="1">Kinase-like domain-containing protein</fullName>
    </submittedName>
</protein>
<dbReference type="GO" id="GO:0016301">
    <property type="term" value="F:kinase activity"/>
    <property type="evidence" value="ECO:0007669"/>
    <property type="project" value="UniProtKB-KW"/>
</dbReference>
<gene>
    <name evidence="1" type="ORF">RCL2_001116500</name>
</gene>
<reference evidence="1" key="1">
    <citation type="submission" date="2019-10" db="EMBL/GenBank/DDBJ databases">
        <title>Conservation and host-specific expression of non-tandemly repeated heterogenous ribosome RNA gene in arbuscular mycorrhizal fungi.</title>
        <authorList>
            <person name="Maeda T."/>
            <person name="Kobayashi Y."/>
            <person name="Nakagawa T."/>
            <person name="Ezawa T."/>
            <person name="Yamaguchi K."/>
            <person name="Bino T."/>
            <person name="Nishimoto Y."/>
            <person name="Shigenobu S."/>
            <person name="Kawaguchi M."/>
        </authorList>
    </citation>
    <scope>NUCLEOTIDE SEQUENCE</scope>
    <source>
        <strain evidence="1">HR1</strain>
    </source>
</reference>
<dbReference type="EMBL" id="BLAL01000075">
    <property type="protein sequence ID" value="GES84024.1"/>
    <property type="molecule type" value="Genomic_DNA"/>
</dbReference>
<accession>A0A8H3LBD6</accession>
<dbReference type="Proteomes" id="UP000615446">
    <property type="component" value="Unassembled WGS sequence"/>
</dbReference>
<evidence type="ECO:0000313" key="1">
    <source>
        <dbReference type="EMBL" id="GES84024.1"/>
    </source>
</evidence>
<name>A0A8H3LBD6_9GLOM</name>
<sequence length="77" mass="9011">MPEVDDLETVINHIDTIPNAVELQSSLNNILQVREDLLSFTWYKSLQRLVQVLRDMRKCIGGMTQYNTLQKFRSNND</sequence>
<keyword evidence="1" id="KW-0418">Kinase</keyword>
<comment type="caution">
    <text evidence="1">The sequence shown here is derived from an EMBL/GenBank/DDBJ whole genome shotgun (WGS) entry which is preliminary data.</text>
</comment>
<dbReference type="AlphaFoldDB" id="A0A8H3LBD6"/>